<keyword evidence="1" id="KW-0442">Lipid degradation</keyword>
<feature type="domain" description="AB hydrolase-1" evidence="4">
    <location>
        <begin position="506"/>
        <end position="718"/>
    </location>
</feature>
<dbReference type="InterPro" id="IPR000073">
    <property type="entry name" value="AB_hydrolase_1"/>
</dbReference>
<dbReference type="VEuPathDB" id="PlasmoDB:PVW1_090032000"/>
<dbReference type="GO" id="GO:0016042">
    <property type="term" value="P:lipid catabolic process"/>
    <property type="evidence" value="ECO:0007669"/>
    <property type="project" value="UniProtKB-KW"/>
</dbReference>
<accession>A0A1G4GXR0</accession>
<dbReference type="PANTHER" id="PTHR11005">
    <property type="entry name" value="LYSOSOMAL ACID LIPASE-RELATED"/>
    <property type="match status" value="1"/>
</dbReference>
<feature type="compositionally biased region" description="Acidic residues" evidence="3">
    <location>
        <begin position="387"/>
        <end position="399"/>
    </location>
</feature>
<name>A0A1G4GXR0_PLAVI</name>
<dbReference type="eggNOG" id="KOG2624">
    <property type="taxonomic scope" value="Eukaryota"/>
</dbReference>
<protein>
    <submittedName>
        <fullName evidence="6">Steryl ester hydrolase, putative</fullName>
    </submittedName>
</protein>
<dbReference type="InterPro" id="IPR029058">
    <property type="entry name" value="AB_hydrolase_fold"/>
</dbReference>
<evidence type="ECO:0000259" key="5">
    <source>
        <dbReference type="Pfam" id="PF04083"/>
    </source>
</evidence>
<evidence type="ECO:0000313" key="7">
    <source>
        <dbReference type="Proteomes" id="UP000196402"/>
    </source>
</evidence>
<feature type="compositionally biased region" description="Basic and acidic residues" evidence="3">
    <location>
        <begin position="749"/>
        <end position="822"/>
    </location>
</feature>
<feature type="region of interest" description="Disordered" evidence="3">
    <location>
        <begin position="740"/>
        <end position="822"/>
    </location>
</feature>
<evidence type="ECO:0000256" key="1">
    <source>
        <dbReference type="ARBA" id="ARBA00022963"/>
    </source>
</evidence>
<dbReference type="Pfam" id="PF00561">
    <property type="entry name" value="Abhydrolase_1"/>
    <property type="match status" value="1"/>
</dbReference>
<feature type="compositionally biased region" description="Low complexity" evidence="3">
    <location>
        <begin position="59"/>
        <end position="75"/>
    </location>
</feature>
<dbReference type="VEuPathDB" id="PlasmoDB:PVPAM_090031600"/>
<evidence type="ECO:0000256" key="2">
    <source>
        <dbReference type="ARBA" id="ARBA00023098"/>
    </source>
</evidence>
<feature type="compositionally biased region" description="Low complexity" evidence="3">
    <location>
        <begin position="332"/>
        <end position="342"/>
    </location>
</feature>
<dbReference type="VEuPathDB" id="PlasmoDB:PVP01_0927300"/>
<keyword evidence="2" id="KW-0443">Lipid metabolism</keyword>
<dbReference type="Pfam" id="PF04083">
    <property type="entry name" value="Abhydro_lipase"/>
    <property type="match status" value="1"/>
</dbReference>
<reference evidence="6 7" key="1">
    <citation type="submission" date="2016-07" db="EMBL/GenBank/DDBJ databases">
        <authorList>
            <consortium name="Pathogen Informatics"/>
        </authorList>
    </citation>
    <scope>NUCLEOTIDE SEQUENCE [LARGE SCALE GENOMIC DNA]</scope>
</reference>
<dbReference type="Gene3D" id="3.40.50.1820">
    <property type="entry name" value="alpha/beta hydrolase"/>
    <property type="match status" value="2"/>
</dbReference>
<feature type="compositionally biased region" description="Basic and acidic residues" evidence="3">
    <location>
        <begin position="284"/>
        <end position="297"/>
    </location>
</feature>
<keyword evidence="6" id="KW-0378">Hydrolase</keyword>
<evidence type="ECO:0000313" key="6">
    <source>
        <dbReference type="EMBL" id="SCO67366.1"/>
    </source>
</evidence>
<proteinExistence type="predicted"/>
<feature type="region of interest" description="Disordered" evidence="3">
    <location>
        <begin position="382"/>
        <end position="438"/>
    </location>
</feature>
<gene>
    <name evidence="6" type="ORF">PVT01_090030700</name>
</gene>
<feature type="region of interest" description="Disordered" evidence="3">
    <location>
        <begin position="39"/>
        <end position="82"/>
    </location>
</feature>
<dbReference type="AlphaFoldDB" id="A0A1G4GXR0"/>
<dbReference type="GO" id="GO:0016787">
    <property type="term" value="F:hydrolase activity"/>
    <property type="evidence" value="ECO:0007669"/>
    <property type="project" value="UniProtKB-KW"/>
</dbReference>
<organism evidence="6 7">
    <name type="scientific">Plasmodium vivax</name>
    <name type="common">malaria parasite P. vivax</name>
    <dbReference type="NCBI Taxonomy" id="5855"/>
    <lineage>
        <taxon>Eukaryota</taxon>
        <taxon>Sar</taxon>
        <taxon>Alveolata</taxon>
        <taxon>Apicomplexa</taxon>
        <taxon>Aconoidasida</taxon>
        <taxon>Haemosporida</taxon>
        <taxon>Plasmodiidae</taxon>
        <taxon>Plasmodium</taxon>
        <taxon>Plasmodium (Plasmodium)</taxon>
    </lineage>
</organism>
<dbReference type="Proteomes" id="UP000196402">
    <property type="component" value="Chromosome 9"/>
</dbReference>
<dbReference type="SUPFAM" id="SSF53474">
    <property type="entry name" value="alpha/beta-Hydrolases"/>
    <property type="match status" value="2"/>
</dbReference>
<feature type="compositionally biased region" description="Acidic residues" evidence="3">
    <location>
        <begin position="407"/>
        <end position="417"/>
    </location>
</feature>
<evidence type="ECO:0000256" key="3">
    <source>
        <dbReference type="SAM" id="MobiDB-lite"/>
    </source>
</evidence>
<dbReference type="InterPro" id="IPR006693">
    <property type="entry name" value="AB_hydrolase_lipase"/>
</dbReference>
<feature type="domain" description="Partial AB-hydrolase lipase" evidence="5">
    <location>
        <begin position="116"/>
        <end position="170"/>
    </location>
</feature>
<feature type="region of interest" description="Disordered" evidence="3">
    <location>
        <begin position="229"/>
        <end position="355"/>
    </location>
</feature>
<sequence>MSGYPLSNVSVGLGSMLPACKEMRVNPVPSNLVYLNANANNNNQVDHGGGDAQKKNRGSSPPRSASRSSANQSNSKNDAKDEKQALECTSYKIGKGKKKNNNLDSMEELLFKLTNGNFKAEKHHVYTADGYRLNLYRIVSTNKKDNLQKKKEVFCLNHGLFESSISYTCKGYESLAFQIFANDYDVWISNNRGNAFTKYVGKDYALKKLKERYSLQDLKDIGVEVTEEMAAQGSSSASGDDEKKSTESASSSDEEGCREKGKNNNLSKAGKADDNAANNSSGKKNSEGTKSSVEESKSVPPCCGTPGAKPSIGDASPAEGGSKVGSNKAEKSSPCTSSSSDSEGPEDAPANIDSRALSDIFKRAKGSKGADKNESIKKVYCGIGIPDEVDPSLSADDESTVNSEGEKQEEDELDEGDYNLGYEIDGSPDPPGPFGDSSSCDSNMVCSFPYVPKDPENGEAAGEAAECAEGVEDGEEVEELVNLNKHSEEDDVVELKVPEMDNWTFEDMGTKDLPAVIKYIKNKTQREQIVYVGFSQGSVQLLIGCCLNDYLNNSIKRTYLLSLPIILKNKDELLKSVKMLLIASRWYKAIIGSKEFIQKVFPEKMSTSMISSSADLFTRNFFKLYTENVDENYKKIYFRHTPSGTTSKANLKKWCSSLHDGPVSEAIDKYAHKCSFPITLVYGIKDCLVDAERSIEYMKKKFTKNDLKIISEPEWSHIDPVLADNRNVVLSCILEDLKGEEKQEEGEEKETKQEEKETKQEEEKETKQEEEKETKQEEKKQTKQEEKKQTKQEEKKKQQEEKKKQQEEKKKQQEEKKKQLKK</sequence>
<dbReference type="EMBL" id="LT615247">
    <property type="protein sequence ID" value="SCO67366.1"/>
    <property type="molecule type" value="Genomic_DNA"/>
</dbReference>
<dbReference type="VEuPathDB" id="PlasmoDB:PVX_091945"/>
<evidence type="ECO:0000259" key="4">
    <source>
        <dbReference type="Pfam" id="PF00561"/>
    </source>
</evidence>